<dbReference type="Proteomes" id="UP001156881">
    <property type="component" value="Unassembled WGS sequence"/>
</dbReference>
<protein>
    <submittedName>
        <fullName evidence="1">Uncharacterized protein</fullName>
    </submittedName>
</protein>
<keyword evidence="2" id="KW-1185">Reference proteome</keyword>
<dbReference type="EMBL" id="BSPG01000030">
    <property type="protein sequence ID" value="GLS45939.1"/>
    <property type="molecule type" value="Genomic_DNA"/>
</dbReference>
<accession>A0ABQ6D6J3</accession>
<organism evidence="1 2">
    <name type="scientific">Methylobacterium brachythecii</name>
    <dbReference type="NCBI Taxonomy" id="1176177"/>
    <lineage>
        <taxon>Bacteria</taxon>
        <taxon>Pseudomonadati</taxon>
        <taxon>Pseudomonadota</taxon>
        <taxon>Alphaproteobacteria</taxon>
        <taxon>Hyphomicrobiales</taxon>
        <taxon>Methylobacteriaceae</taxon>
        <taxon>Methylobacterium</taxon>
    </lineage>
</organism>
<proteinExistence type="predicted"/>
<name>A0ABQ6D6J3_9HYPH</name>
<sequence>MIERGAALGGMIGRLALAVLVLATMLAAISTASLAQEDARAVLRQALTEIKAELPLRQSDFKGLSTLRDRTEAVMAESRELRAESAAALERAVISSRTACSPTPPAAS</sequence>
<comment type="caution">
    <text evidence="1">The sequence shown here is derived from an EMBL/GenBank/DDBJ whole genome shotgun (WGS) entry which is preliminary data.</text>
</comment>
<evidence type="ECO:0000313" key="2">
    <source>
        <dbReference type="Proteomes" id="UP001156881"/>
    </source>
</evidence>
<evidence type="ECO:0000313" key="1">
    <source>
        <dbReference type="EMBL" id="GLS45939.1"/>
    </source>
</evidence>
<gene>
    <name evidence="1" type="ORF">GCM10007884_39300</name>
</gene>
<reference evidence="2" key="1">
    <citation type="journal article" date="2019" name="Int. J. Syst. Evol. Microbiol.">
        <title>The Global Catalogue of Microorganisms (GCM) 10K type strain sequencing project: providing services to taxonomists for standard genome sequencing and annotation.</title>
        <authorList>
            <consortium name="The Broad Institute Genomics Platform"/>
            <consortium name="The Broad Institute Genome Sequencing Center for Infectious Disease"/>
            <person name="Wu L."/>
            <person name="Ma J."/>
        </authorList>
    </citation>
    <scope>NUCLEOTIDE SEQUENCE [LARGE SCALE GENOMIC DNA]</scope>
    <source>
        <strain evidence="2">NBRC 107710</strain>
    </source>
</reference>
<dbReference type="RefSeq" id="WP_183512308.1">
    <property type="nucleotide sequence ID" value="NZ_BSPG01000030.1"/>
</dbReference>